<protein>
    <recommendedName>
        <fullName evidence="2">BTB domain-containing protein</fullName>
    </recommendedName>
</protein>
<dbReference type="InterPro" id="IPR000210">
    <property type="entry name" value="BTB/POZ_dom"/>
</dbReference>
<name>A0AAN5C6Y5_9BILA</name>
<dbReference type="PANTHER" id="PTHR22744:SF14">
    <property type="entry name" value="BTB DOMAIN-CONTAINING PROTEIN-RELATED"/>
    <property type="match status" value="1"/>
</dbReference>
<reference evidence="4" key="1">
    <citation type="submission" date="2022-10" db="EMBL/GenBank/DDBJ databases">
        <title>Genome assembly of Pristionchus species.</title>
        <authorList>
            <person name="Yoshida K."/>
            <person name="Sommer R.J."/>
        </authorList>
    </citation>
    <scope>NUCLEOTIDE SEQUENCE [LARGE SCALE GENOMIC DNA]</scope>
    <source>
        <strain evidence="4">RS5460</strain>
    </source>
</reference>
<evidence type="ECO:0000256" key="1">
    <source>
        <dbReference type="SAM" id="Coils"/>
    </source>
</evidence>
<organism evidence="3 4">
    <name type="scientific">Pristionchus mayeri</name>
    <dbReference type="NCBI Taxonomy" id="1317129"/>
    <lineage>
        <taxon>Eukaryota</taxon>
        <taxon>Metazoa</taxon>
        <taxon>Ecdysozoa</taxon>
        <taxon>Nematoda</taxon>
        <taxon>Chromadorea</taxon>
        <taxon>Rhabditida</taxon>
        <taxon>Rhabditina</taxon>
        <taxon>Diplogasteromorpha</taxon>
        <taxon>Diplogasteroidea</taxon>
        <taxon>Neodiplogasteridae</taxon>
        <taxon>Pristionchus</taxon>
    </lineage>
</organism>
<keyword evidence="1" id="KW-0175">Coiled coil</keyword>
<dbReference type="Pfam" id="PF00651">
    <property type="entry name" value="BTB"/>
    <property type="match status" value="1"/>
</dbReference>
<dbReference type="InterPro" id="IPR011333">
    <property type="entry name" value="SKP1/BTB/POZ_sf"/>
</dbReference>
<dbReference type="EMBL" id="BTRK01000001">
    <property type="protein sequence ID" value="GMR32252.1"/>
    <property type="molecule type" value="Genomic_DNA"/>
</dbReference>
<dbReference type="AlphaFoldDB" id="A0AAN5C6Y5"/>
<feature type="coiled-coil region" evidence="1">
    <location>
        <begin position="7"/>
        <end position="41"/>
    </location>
</feature>
<gene>
    <name evidence="3" type="ORF">PMAYCL1PPCAC_02447</name>
</gene>
<dbReference type="CDD" id="cd18186">
    <property type="entry name" value="BTB_POZ_ZBTB_KLHL-like"/>
    <property type="match status" value="1"/>
</dbReference>
<evidence type="ECO:0000313" key="3">
    <source>
        <dbReference type="EMBL" id="GMR32252.1"/>
    </source>
</evidence>
<feature type="domain" description="BTB" evidence="2">
    <location>
        <begin position="177"/>
        <end position="244"/>
    </location>
</feature>
<sequence>MSRKMPTETADLDMQSLLEKVRRLEMENKRLKERSNIGEKASIVQRSVQIDMLSTPQNQKALQNQQTVDMGDGVTMTIYSLMNINSNQVTLWCEVHSIVEIDTTVIMTTGSKDAYGNKVLSNALVDFLRVSRESARGSKHSISYGQRGYHNQNHSLTIGVKMIRMTQNNALLCETNPTVTVMIQNQKLLVDVPYVSKWSEFLQAYFASNMKEKANGIYPIKDCSLSDFHEMLEVIYPSSKPIDENNVEAMLHLADRFIMPMLTRKCEVFLSQCTSHGISEIRMIGMADRFNLIRTRTIVLERLGSTALIRSKIIQAAGYESLSIEMKREIDARYVQLDVTEREGNPNRGY</sequence>
<dbReference type="SUPFAM" id="SSF54695">
    <property type="entry name" value="POZ domain"/>
    <property type="match status" value="1"/>
</dbReference>
<evidence type="ECO:0000313" key="4">
    <source>
        <dbReference type="Proteomes" id="UP001328107"/>
    </source>
</evidence>
<accession>A0AAN5C6Y5</accession>
<dbReference type="Gene3D" id="3.30.710.10">
    <property type="entry name" value="Potassium Channel Kv1.1, Chain A"/>
    <property type="match status" value="1"/>
</dbReference>
<dbReference type="Proteomes" id="UP001328107">
    <property type="component" value="Unassembled WGS sequence"/>
</dbReference>
<comment type="caution">
    <text evidence="3">The sequence shown here is derived from an EMBL/GenBank/DDBJ whole genome shotgun (WGS) entry which is preliminary data.</text>
</comment>
<keyword evidence="4" id="KW-1185">Reference proteome</keyword>
<evidence type="ECO:0000259" key="2">
    <source>
        <dbReference type="PROSITE" id="PS50097"/>
    </source>
</evidence>
<dbReference type="SMART" id="SM00225">
    <property type="entry name" value="BTB"/>
    <property type="match status" value="1"/>
</dbReference>
<dbReference type="PANTHER" id="PTHR22744">
    <property type="entry name" value="HELIX LOOP HELIX PROTEIN 21-RELATED"/>
    <property type="match status" value="1"/>
</dbReference>
<dbReference type="PROSITE" id="PS50097">
    <property type="entry name" value="BTB"/>
    <property type="match status" value="1"/>
</dbReference>
<proteinExistence type="predicted"/>